<evidence type="ECO:0000313" key="7">
    <source>
        <dbReference type="EMBL" id="SFG16524.1"/>
    </source>
</evidence>
<dbReference type="Pfam" id="PF00072">
    <property type="entry name" value="Response_reg"/>
    <property type="match status" value="1"/>
</dbReference>
<name>A0A1I2PKD7_9BACL</name>
<dbReference type="Gene3D" id="3.40.50.2300">
    <property type="match status" value="1"/>
</dbReference>
<dbReference type="InterPro" id="IPR009057">
    <property type="entry name" value="Homeodomain-like_sf"/>
</dbReference>
<sequence>MQILIVDDEYLEIDQLCHLINKRYSAWTVFRSEDIANSIQIASSHTLDLAILDIALSGESGLDLADELLNIHPSMSILIVSAYQNFKFAKRALQMRAIDYIVKPVIESEFYASIDKIANKNQSHPSYLSSILKEAIHYIDLNFRENIHLNDVAEYVHVTPNYLSKKFQNELHVSYKEYLIKARINAAKKLLLECPDYSIQMIANQVGFYSQNHFTNSFKKYEAQTPTQFKNEERGYHA</sequence>
<dbReference type="RefSeq" id="WP_093670412.1">
    <property type="nucleotide sequence ID" value="NZ_FOOY01000005.1"/>
</dbReference>
<keyword evidence="8" id="KW-1185">Reference proteome</keyword>
<dbReference type="GO" id="GO:0043565">
    <property type="term" value="F:sequence-specific DNA binding"/>
    <property type="evidence" value="ECO:0007669"/>
    <property type="project" value="InterPro"/>
</dbReference>
<dbReference type="Proteomes" id="UP000198752">
    <property type="component" value="Unassembled WGS sequence"/>
</dbReference>
<dbReference type="Gene3D" id="1.10.10.60">
    <property type="entry name" value="Homeodomain-like"/>
    <property type="match status" value="2"/>
</dbReference>
<dbReference type="PROSITE" id="PS01124">
    <property type="entry name" value="HTH_ARAC_FAMILY_2"/>
    <property type="match status" value="1"/>
</dbReference>
<accession>A0A1I2PKD7</accession>
<dbReference type="STRING" id="269670.SAMN02982927_00859"/>
<feature type="modified residue" description="4-aspartylphosphate" evidence="4">
    <location>
        <position position="53"/>
    </location>
</feature>
<dbReference type="Pfam" id="PF12833">
    <property type="entry name" value="HTH_18"/>
    <property type="match status" value="1"/>
</dbReference>
<feature type="domain" description="HTH araC/xylS-type" evidence="5">
    <location>
        <begin position="133"/>
        <end position="232"/>
    </location>
</feature>
<dbReference type="GO" id="GO:0003700">
    <property type="term" value="F:DNA-binding transcription factor activity"/>
    <property type="evidence" value="ECO:0007669"/>
    <property type="project" value="InterPro"/>
</dbReference>
<organism evidence="7 8">
    <name type="scientific">Sporolactobacillus nakayamae</name>
    <dbReference type="NCBI Taxonomy" id="269670"/>
    <lineage>
        <taxon>Bacteria</taxon>
        <taxon>Bacillati</taxon>
        <taxon>Bacillota</taxon>
        <taxon>Bacilli</taxon>
        <taxon>Bacillales</taxon>
        <taxon>Sporolactobacillaceae</taxon>
        <taxon>Sporolactobacillus</taxon>
    </lineage>
</organism>
<dbReference type="PANTHER" id="PTHR43280">
    <property type="entry name" value="ARAC-FAMILY TRANSCRIPTIONAL REGULATOR"/>
    <property type="match status" value="1"/>
</dbReference>
<gene>
    <name evidence="7" type="ORF">SAMN02982927_00859</name>
</gene>
<keyword evidence="1" id="KW-0805">Transcription regulation</keyword>
<evidence type="ECO:0000256" key="4">
    <source>
        <dbReference type="PROSITE-ProRule" id="PRU00169"/>
    </source>
</evidence>
<protein>
    <submittedName>
        <fullName evidence="7">Response regulator receiver domain-containing protein</fullName>
    </submittedName>
</protein>
<evidence type="ECO:0000259" key="5">
    <source>
        <dbReference type="PROSITE" id="PS01124"/>
    </source>
</evidence>
<dbReference type="InterPro" id="IPR018062">
    <property type="entry name" value="HTH_AraC-typ_CS"/>
</dbReference>
<dbReference type="SMART" id="SM00448">
    <property type="entry name" value="REC"/>
    <property type="match status" value="1"/>
</dbReference>
<evidence type="ECO:0000256" key="2">
    <source>
        <dbReference type="ARBA" id="ARBA00023125"/>
    </source>
</evidence>
<evidence type="ECO:0000256" key="1">
    <source>
        <dbReference type="ARBA" id="ARBA00023015"/>
    </source>
</evidence>
<reference evidence="8" key="1">
    <citation type="submission" date="2016-10" db="EMBL/GenBank/DDBJ databases">
        <authorList>
            <person name="Varghese N."/>
            <person name="Submissions S."/>
        </authorList>
    </citation>
    <scope>NUCLEOTIDE SEQUENCE [LARGE SCALE GENOMIC DNA]</scope>
    <source>
        <strain evidence="8">ATCC 700379</strain>
    </source>
</reference>
<keyword evidence="3" id="KW-0804">Transcription</keyword>
<dbReference type="EMBL" id="FOOY01000005">
    <property type="protein sequence ID" value="SFG16524.1"/>
    <property type="molecule type" value="Genomic_DNA"/>
</dbReference>
<keyword evidence="2" id="KW-0238">DNA-binding</keyword>
<dbReference type="InterPro" id="IPR018060">
    <property type="entry name" value="HTH_AraC"/>
</dbReference>
<dbReference type="PROSITE" id="PS00041">
    <property type="entry name" value="HTH_ARAC_FAMILY_1"/>
    <property type="match status" value="1"/>
</dbReference>
<dbReference type="SUPFAM" id="SSF46689">
    <property type="entry name" value="Homeodomain-like"/>
    <property type="match status" value="2"/>
</dbReference>
<dbReference type="PROSITE" id="PS50110">
    <property type="entry name" value="RESPONSE_REGULATORY"/>
    <property type="match status" value="1"/>
</dbReference>
<dbReference type="PANTHER" id="PTHR43280:SF28">
    <property type="entry name" value="HTH-TYPE TRANSCRIPTIONAL ACTIVATOR RHAS"/>
    <property type="match status" value="1"/>
</dbReference>
<evidence type="ECO:0000313" key="8">
    <source>
        <dbReference type="Proteomes" id="UP000198752"/>
    </source>
</evidence>
<keyword evidence="4" id="KW-0597">Phosphoprotein</keyword>
<dbReference type="InterPro" id="IPR011006">
    <property type="entry name" value="CheY-like_superfamily"/>
</dbReference>
<dbReference type="GO" id="GO:0000160">
    <property type="term" value="P:phosphorelay signal transduction system"/>
    <property type="evidence" value="ECO:0007669"/>
    <property type="project" value="InterPro"/>
</dbReference>
<dbReference type="SUPFAM" id="SSF52172">
    <property type="entry name" value="CheY-like"/>
    <property type="match status" value="1"/>
</dbReference>
<evidence type="ECO:0000256" key="3">
    <source>
        <dbReference type="ARBA" id="ARBA00023163"/>
    </source>
</evidence>
<evidence type="ECO:0000259" key="6">
    <source>
        <dbReference type="PROSITE" id="PS50110"/>
    </source>
</evidence>
<proteinExistence type="predicted"/>
<dbReference type="InterPro" id="IPR001789">
    <property type="entry name" value="Sig_transdc_resp-reg_receiver"/>
</dbReference>
<feature type="domain" description="Response regulatory" evidence="6">
    <location>
        <begin position="2"/>
        <end position="118"/>
    </location>
</feature>
<dbReference type="AlphaFoldDB" id="A0A1I2PKD7"/>
<dbReference type="SMART" id="SM00342">
    <property type="entry name" value="HTH_ARAC"/>
    <property type="match status" value="1"/>
</dbReference>
<dbReference type="OrthoDB" id="9788446at2"/>